<feature type="compositionally biased region" description="Low complexity" evidence="4">
    <location>
        <begin position="155"/>
        <end position="164"/>
    </location>
</feature>
<proteinExistence type="inferred from homology"/>
<evidence type="ECO:0000256" key="3">
    <source>
        <dbReference type="ARBA" id="ARBA00023242"/>
    </source>
</evidence>
<reference evidence="5 6" key="1">
    <citation type="journal article" date="2008" name="Nature">
        <title>Genome analysis of the platypus reveals unique signatures of evolution.</title>
        <authorList>
            <person name="Warren W.C."/>
            <person name="Hillier L.W."/>
            <person name="Marshall Graves J.A."/>
            <person name="Birney E."/>
            <person name="Ponting C.P."/>
            <person name="Grutzner F."/>
            <person name="Belov K."/>
            <person name="Miller W."/>
            <person name="Clarke L."/>
            <person name="Chinwalla A.T."/>
            <person name="Yang S.P."/>
            <person name="Heger A."/>
            <person name="Locke D.P."/>
            <person name="Miethke P."/>
            <person name="Waters P.D."/>
            <person name="Veyrunes F."/>
            <person name="Fulton L."/>
            <person name="Fulton B."/>
            <person name="Graves T."/>
            <person name="Wallis J."/>
            <person name="Puente X.S."/>
            <person name="Lopez-Otin C."/>
            <person name="Ordonez G.R."/>
            <person name="Eichler E.E."/>
            <person name="Chen L."/>
            <person name="Cheng Z."/>
            <person name="Deakin J.E."/>
            <person name="Alsop A."/>
            <person name="Thompson K."/>
            <person name="Kirby P."/>
            <person name="Papenfuss A.T."/>
            <person name="Wakefield M.J."/>
            <person name="Olender T."/>
            <person name="Lancet D."/>
            <person name="Huttley G.A."/>
            <person name="Smit A.F."/>
            <person name="Pask A."/>
            <person name="Temple-Smith P."/>
            <person name="Batzer M.A."/>
            <person name="Walker J.A."/>
            <person name="Konkel M.K."/>
            <person name="Harris R.S."/>
            <person name="Whittington C.M."/>
            <person name="Wong E.S."/>
            <person name="Gemmell N.J."/>
            <person name="Buschiazzo E."/>
            <person name="Vargas Jentzsch I.M."/>
            <person name="Merkel A."/>
            <person name="Schmitz J."/>
            <person name="Zemann A."/>
            <person name="Churakov G."/>
            <person name="Kriegs J.O."/>
            <person name="Brosius J."/>
            <person name="Murchison E.P."/>
            <person name="Sachidanandam R."/>
            <person name="Smith C."/>
            <person name="Hannon G.J."/>
            <person name="Tsend-Ayush E."/>
            <person name="McMillan D."/>
            <person name="Attenborough R."/>
            <person name="Rens W."/>
            <person name="Ferguson-Smith M."/>
            <person name="Lefevre C.M."/>
            <person name="Sharp J.A."/>
            <person name="Nicholas K.R."/>
            <person name="Ray D.A."/>
            <person name="Kube M."/>
            <person name="Reinhardt R."/>
            <person name="Pringle T.H."/>
            <person name="Taylor J."/>
            <person name="Jones R.C."/>
            <person name="Nixon B."/>
            <person name="Dacheux J.L."/>
            <person name="Niwa H."/>
            <person name="Sekita Y."/>
            <person name="Huang X."/>
            <person name="Stark A."/>
            <person name="Kheradpour P."/>
            <person name="Kellis M."/>
            <person name="Flicek P."/>
            <person name="Chen Y."/>
            <person name="Webber C."/>
            <person name="Hardison R."/>
            <person name="Nelson J."/>
            <person name="Hallsworth-Pepin K."/>
            <person name="Delehaunty K."/>
            <person name="Markovic C."/>
            <person name="Minx P."/>
            <person name="Feng Y."/>
            <person name="Kremitzki C."/>
            <person name="Mitreva M."/>
            <person name="Glasscock J."/>
            <person name="Wylie T."/>
            <person name="Wohldmann P."/>
            <person name="Thiru P."/>
            <person name="Nhan M.N."/>
            <person name="Pohl C.S."/>
            <person name="Smith S.M."/>
            <person name="Hou S."/>
            <person name="Nefedov M."/>
            <person name="de Jong P.J."/>
            <person name="Renfree M.B."/>
            <person name="Mardis E.R."/>
            <person name="Wilson R.K."/>
        </authorList>
    </citation>
    <scope>NUCLEOTIDE SEQUENCE [LARGE SCALE GENOMIC DNA]</scope>
    <source>
        <strain evidence="5 6">Glennie</strain>
    </source>
</reference>
<evidence type="ECO:0000256" key="2">
    <source>
        <dbReference type="ARBA" id="ARBA00006634"/>
    </source>
</evidence>
<keyword evidence="3" id="KW-0539">Nucleus</keyword>
<dbReference type="Bgee" id="ENSOANG00000013653">
    <property type="expression patterns" value="Expressed in testis and 8 other cell types or tissues"/>
</dbReference>
<feature type="region of interest" description="Disordered" evidence="4">
    <location>
        <begin position="1"/>
        <end position="32"/>
    </location>
</feature>
<dbReference type="PANTHER" id="PTHR28491:SF1">
    <property type="entry name" value="UPF0688 PROTEIN C1ORF174"/>
    <property type="match status" value="1"/>
</dbReference>
<feature type="compositionally biased region" description="Basic residues" evidence="4">
    <location>
        <begin position="49"/>
        <end position="65"/>
    </location>
</feature>
<dbReference type="Ensembl" id="ENSOANT00000021545.2">
    <property type="protein sequence ID" value="ENSOANP00000021542.2"/>
    <property type="gene ID" value="ENSOANG00000013653.3"/>
</dbReference>
<dbReference type="RefSeq" id="XP_028921909.1">
    <property type="nucleotide sequence ID" value="XM_029066076.2"/>
</dbReference>
<dbReference type="CTD" id="362671"/>
<feature type="compositionally biased region" description="Basic and acidic residues" evidence="4">
    <location>
        <begin position="66"/>
        <end position="75"/>
    </location>
</feature>
<feature type="compositionally biased region" description="Polar residues" evidence="4">
    <location>
        <begin position="15"/>
        <end position="30"/>
    </location>
</feature>
<reference evidence="5" key="3">
    <citation type="submission" date="2025-09" db="UniProtKB">
        <authorList>
            <consortium name="Ensembl"/>
        </authorList>
    </citation>
    <scope>IDENTIFICATION</scope>
    <source>
        <strain evidence="5">Glennie</strain>
    </source>
</reference>
<evidence type="ECO:0000313" key="5">
    <source>
        <dbReference type="Ensembl" id="ENSOANP00000021542.2"/>
    </source>
</evidence>
<dbReference type="Pfam" id="PF15772">
    <property type="entry name" value="UPF0688"/>
    <property type="match status" value="1"/>
</dbReference>
<evidence type="ECO:0000256" key="4">
    <source>
        <dbReference type="SAM" id="MobiDB-lite"/>
    </source>
</evidence>
<name>F7DWA5_ORNAN</name>
<dbReference type="GeneTree" id="ENSGT00390000016496"/>
<sequence length="234" mass="25250">MSRRKLEDGVPPSALQKSRNYPATRSSTAKEAQLCKPTKTLCLASTRKAANRHLPKTLKRGKKHLLKSELQELKTKNAALPKSPAEPPEEDERSGELTGGAVLPDTSGVGPTTDVPVRRDEAGLSSSHPEANCLLAKEESDGGPPGPGEEGDGSPGSLGESGLEAVGLRMDSSIFLDEDSNQPVPVGQFFGNVELMQDLPPVSAPYTLMSRREFRKMHFRAKEDDDDDDYSDVL</sequence>
<dbReference type="InterPro" id="IPR031530">
    <property type="entry name" value="UPF0688"/>
</dbReference>
<dbReference type="Proteomes" id="UP000002279">
    <property type="component" value="Chromosome 5"/>
</dbReference>
<dbReference type="FunCoup" id="F7DWA5">
    <property type="interactions" value="1300"/>
</dbReference>
<evidence type="ECO:0000256" key="1">
    <source>
        <dbReference type="ARBA" id="ARBA00004123"/>
    </source>
</evidence>
<feature type="region of interest" description="Disordered" evidence="4">
    <location>
        <begin position="46"/>
        <end position="165"/>
    </location>
</feature>
<dbReference type="InParanoid" id="F7DWA5"/>
<organism evidence="5 6">
    <name type="scientific">Ornithorhynchus anatinus</name>
    <name type="common">Duckbill platypus</name>
    <dbReference type="NCBI Taxonomy" id="9258"/>
    <lineage>
        <taxon>Eukaryota</taxon>
        <taxon>Metazoa</taxon>
        <taxon>Chordata</taxon>
        <taxon>Craniata</taxon>
        <taxon>Vertebrata</taxon>
        <taxon>Euteleostomi</taxon>
        <taxon>Mammalia</taxon>
        <taxon>Monotremata</taxon>
        <taxon>Ornithorhynchidae</taxon>
        <taxon>Ornithorhynchus</taxon>
    </lineage>
</organism>
<dbReference type="AlphaFoldDB" id="F7DWA5"/>
<dbReference type="KEGG" id="oaa:100085406"/>
<gene>
    <name evidence="5" type="primary">C5H1orf174</name>
</gene>
<dbReference type="OrthoDB" id="8730115at2759"/>
<accession>F7DWA5</accession>
<comment type="similarity">
    <text evidence="2">Belongs to the UPF0688 family.</text>
</comment>
<keyword evidence="6" id="KW-1185">Reference proteome</keyword>
<dbReference type="OMA" id="NEPLECY"/>
<reference evidence="5" key="2">
    <citation type="submission" date="2025-08" db="UniProtKB">
        <authorList>
            <consortium name="Ensembl"/>
        </authorList>
    </citation>
    <scope>IDENTIFICATION</scope>
    <source>
        <strain evidence="5">Glennie</strain>
    </source>
</reference>
<dbReference type="PANTHER" id="PTHR28491">
    <property type="entry name" value="UPF0688 PROTEIN C1ORF174"/>
    <property type="match status" value="1"/>
</dbReference>
<dbReference type="GO" id="GO:0005634">
    <property type="term" value="C:nucleus"/>
    <property type="evidence" value="ECO:0007669"/>
    <property type="project" value="UniProtKB-SubCell"/>
</dbReference>
<evidence type="ECO:0000313" key="6">
    <source>
        <dbReference type="Proteomes" id="UP000002279"/>
    </source>
</evidence>
<protein>
    <submittedName>
        <fullName evidence="5">Uncharacterized protein</fullName>
    </submittedName>
</protein>
<comment type="subcellular location">
    <subcellularLocation>
        <location evidence="1">Nucleus</location>
    </subcellularLocation>
</comment>
<dbReference type="GeneID" id="100085406"/>